<evidence type="ECO:0000256" key="14">
    <source>
        <dbReference type="ARBA" id="ARBA00048294"/>
    </source>
</evidence>
<keyword evidence="7" id="KW-0479">Metal-binding</keyword>
<evidence type="ECO:0000256" key="17">
    <source>
        <dbReference type="SAM" id="Phobius"/>
    </source>
</evidence>
<feature type="transmembrane region" description="Helical" evidence="17">
    <location>
        <begin position="97"/>
        <end position="116"/>
    </location>
</feature>
<sequence length="234" mass="26410">MEQQISATTAWIYSVLFAYLPYVAFGIFIAGLIWRIRHANPTIQALSTQFLSNDKMIKWGSPLFHFAVIGVFFGHIFGLLAPEPLYIWLMSNETKRLLAIIMGGAAGIVAFAGITLMMIRRFSNERVSVRSSFADKAIVVLIFVQILTGLLGTYVTSQSPLEAYMTIDHWAQGLFIFKPDSWIHLLDTSLIHKIHILLGFLIVIVFPFTMLMHMVATPIQYLFRPNKVINNGSL</sequence>
<keyword evidence="6 17" id="KW-0812">Transmembrane</keyword>
<dbReference type="FunFam" id="1.20.950.20:FF:000001">
    <property type="entry name" value="Respiratory nitrate reductase subunit gamma"/>
    <property type="match status" value="1"/>
</dbReference>
<dbReference type="AlphaFoldDB" id="A0A388SG97"/>
<dbReference type="RefSeq" id="WP_116270717.1">
    <property type="nucleotide sequence ID" value="NZ_BGZJ01000002.1"/>
</dbReference>
<comment type="subunit">
    <text evidence="15">Dimer of heterotrimers each composed of an alpha, a beta and a gamma chain. Alpha and beta are catalytic chains; gamma chains are involved in binding the enzyme complex to the cytoplasmic membrane.</text>
</comment>
<feature type="binding site" description="axial binding residue" evidence="16">
    <location>
        <position position="195"/>
    </location>
    <ligand>
        <name>heme b</name>
        <dbReference type="ChEBI" id="CHEBI:60344"/>
        <label>1</label>
    </ligand>
    <ligandPart>
        <name>Fe</name>
        <dbReference type="ChEBI" id="CHEBI:18248"/>
    </ligandPart>
</feature>
<comment type="catalytic activity">
    <reaction evidence="14">
        <text>nitrate + a quinol = a quinone + nitrite + H2O</text>
        <dbReference type="Rhea" id="RHEA:56144"/>
        <dbReference type="ChEBI" id="CHEBI:15377"/>
        <dbReference type="ChEBI" id="CHEBI:16301"/>
        <dbReference type="ChEBI" id="CHEBI:17632"/>
        <dbReference type="ChEBI" id="CHEBI:24646"/>
        <dbReference type="ChEBI" id="CHEBI:132124"/>
        <dbReference type="EC" id="1.7.5.1"/>
    </reaction>
</comment>
<dbReference type="GO" id="GO:0005886">
    <property type="term" value="C:plasma membrane"/>
    <property type="evidence" value="ECO:0007669"/>
    <property type="project" value="UniProtKB-SubCell"/>
</dbReference>
<dbReference type="PANTHER" id="PTHR30598:SF3">
    <property type="entry name" value="RESPIRATORY NITRATE REDUCTASE 1 GAMMA CHAIN"/>
    <property type="match status" value="1"/>
</dbReference>
<dbReference type="InterPro" id="IPR003816">
    <property type="entry name" value="Nitrate_red_gam"/>
</dbReference>
<evidence type="ECO:0000256" key="13">
    <source>
        <dbReference type="ARBA" id="ARBA00023136"/>
    </source>
</evidence>
<keyword evidence="5 16" id="KW-0349">Heme</keyword>
<feature type="binding site" description="axial binding residue" evidence="16">
    <location>
        <position position="75"/>
    </location>
    <ligand>
        <name>heme b</name>
        <dbReference type="ChEBI" id="CHEBI:60344"/>
        <label>1</label>
    </ligand>
    <ligandPart>
        <name>Fe</name>
        <dbReference type="ChEBI" id="CHEBI:18248"/>
    </ligandPart>
</feature>
<feature type="transmembrane region" description="Helical" evidence="17">
    <location>
        <begin position="194"/>
        <end position="216"/>
    </location>
</feature>
<dbReference type="PANTHER" id="PTHR30598">
    <property type="entry name" value="NITRATE REDUCTASE PRIVATE CHAPERONE, REDOX ENZYME MATURATION PROTEIN REMP FAMILY"/>
    <property type="match status" value="1"/>
</dbReference>
<dbReference type="GO" id="GO:0160182">
    <property type="term" value="F:nitrate reductase (quinone) activity"/>
    <property type="evidence" value="ECO:0007669"/>
    <property type="project" value="UniProtKB-EC"/>
</dbReference>
<evidence type="ECO:0000256" key="11">
    <source>
        <dbReference type="ARBA" id="ARBA00023004"/>
    </source>
</evidence>
<evidence type="ECO:0000256" key="7">
    <source>
        <dbReference type="ARBA" id="ARBA00022723"/>
    </source>
</evidence>
<evidence type="ECO:0000256" key="4">
    <source>
        <dbReference type="ARBA" id="ARBA00022475"/>
    </source>
</evidence>
<keyword evidence="4" id="KW-1003">Cell membrane</keyword>
<keyword evidence="11 16" id="KW-0408">Iron</keyword>
<dbReference type="OrthoDB" id="9788113at2"/>
<proteinExistence type="predicted"/>
<dbReference type="Pfam" id="PF02665">
    <property type="entry name" value="Nitrate_red_gam"/>
    <property type="match status" value="1"/>
</dbReference>
<evidence type="ECO:0000256" key="16">
    <source>
        <dbReference type="PIRSR" id="PIRSR603816-1"/>
    </source>
</evidence>
<evidence type="ECO:0000256" key="5">
    <source>
        <dbReference type="ARBA" id="ARBA00022617"/>
    </source>
</evidence>
<organism evidence="19 20">
    <name type="scientific">Mesosutterella multiformis</name>
    <dbReference type="NCBI Taxonomy" id="2259133"/>
    <lineage>
        <taxon>Bacteria</taxon>
        <taxon>Pseudomonadati</taxon>
        <taxon>Pseudomonadota</taxon>
        <taxon>Betaproteobacteria</taxon>
        <taxon>Burkholderiales</taxon>
        <taxon>Sutterellaceae</taxon>
        <taxon>Mesosutterella</taxon>
    </lineage>
</organism>
<dbReference type="InterPro" id="IPR051936">
    <property type="entry name" value="Heme-iron_electron_transfer"/>
</dbReference>
<protein>
    <recommendedName>
        <fullName evidence="2">nitrate reductase (quinone)</fullName>
        <ecNumber evidence="2">1.7.5.1</ecNumber>
    </recommendedName>
</protein>
<evidence type="ECO:0000256" key="3">
    <source>
        <dbReference type="ARBA" id="ARBA00022448"/>
    </source>
</evidence>
<dbReference type="GO" id="GO:0020037">
    <property type="term" value="F:heme binding"/>
    <property type="evidence" value="ECO:0007669"/>
    <property type="project" value="TreeGrafter"/>
</dbReference>
<evidence type="ECO:0000256" key="2">
    <source>
        <dbReference type="ARBA" id="ARBA00012500"/>
    </source>
</evidence>
<evidence type="ECO:0000259" key="18">
    <source>
        <dbReference type="Pfam" id="PF02665"/>
    </source>
</evidence>
<evidence type="ECO:0000256" key="1">
    <source>
        <dbReference type="ARBA" id="ARBA00004651"/>
    </source>
</evidence>
<comment type="caution">
    <text evidence="19">The sequence shown here is derived from an EMBL/GenBank/DDBJ whole genome shotgun (WGS) entry which is preliminary data.</text>
</comment>
<dbReference type="SUPFAM" id="SSF103501">
    <property type="entry name" value="Respiratory nitrate reductase 1 gamma chain"/>
    <property type="match status" value="1"/>
</dbReference>
<dbReference type="EC" id="1.7.5.1" evidence="2"/>
<evidence type="ECO:0000256" key="8">
    <source>
        <dbReference type="ARBA" id="ARBA00022982"/>
    </source>
</evidence>
<feature type="transmembrane region" description="Helical" evidence="17">
    <location>
        <begin position="12"/>
        <end position="36"/>
    </location>
</feature>
<dbReference type="NCBIfam" id="TIGR00351">
    <property type="entry name" value="narI"/>
    <property type="match status" value="1"/>
</dbReference>
<keyword evidence="8" id="KW-0249">Electron transport</keyword>
<dbReference type="GO" id="GO:0042128">
    <property type="term" value="P:nitrate assimilation"/>
    <property type="evidence" value="ECO:0007669"/>
    <property type="project" value="UniProtKB-KW"/>
</dbReference>
<reference evidence="19 20" key="1">
    <citation type="journal article" date="2018" name="Int. J. Syst. Evol. Microbiol.">
        <title>Mesosutterella multiformis gen. nov., sp. nov., a member of the family Sutterellaceae and Sutterella megalosphaeroides sp. nov., isolated from human faeces.</title>
        <authorList>
            <person name="Sakamoto M."/>
            <person name="Ikeyama N."/>
            <person name="Kunihiro T."/>
            <person name="Iino T."/>
            <person name="Yuki M."/>
            <person name="Ohkuma M."/>
        </authorList>
    </citation>
    <scope>NUCLEOTIDE SEQUENCE [LARGE SCALE GENOMIC DNA]</scope>
    <source>
        <strain evidence="19 20">4NBBH2</strain>
    </source>
</reference>
<comment type="subcellular location">
    <subcellularLocation>
        <location evidence="1">Cell membrane</location>
        <topology evidence="1">Multi-pass membrane protein</topology>
    </subcellularLocation>
</comment>
<evidence type="ECO:0000256" key="9">
    <source>
        <dbReference type="ARBA" id="ARBA00022989"/>
    </source>
</evidence>
<dbReference type="Gene3D" id="1.20.950.20">
    <property type="entry name" value="Transmembrane di-heme cytochromes, Chain C"/>
    <property type="match status" value="1"/>
</dbReference>
<keyword evidence="13 17" id="KW-0472">Membrane</keyword>
<dbReference type="InterPro" id="IPR023234">
    <property type="entry name" value="NarG-like_domain"/>
</dbReference>
<dbReference type="Proteomes" id="UP000266091">
    <property type="component" value="Unassembled WGS sequence"/>
</dbReference>
<dbReference type="GO" id="GO:0009055">
    <property type="term" value="F:electron transfer activity"/>
    <property type="evidence" value="ECO:0007669"/>
    <property type="project" value="TreeGrafter"/>
</dbReference>
<dbReference type="GO" id="GO:0019645">
    <property type="term" value="P:anaerobic electron transport chain"/>
    <property type="evidence" value="ECO:0007669"/>
    <property type="project" value="UniProtKB-ARBA"/>
</dbReference>
<keyword evidence="9 17" id="KW-1133">Transmembrane helix</keyword>
<evidence type="ECO:0000313" key="19">
    <source>
        <dbReference type="EMBL" id="GBO94460.1"/>
    </source>
</evidence>
<evidence type="ECO:0000313" key="20">
    <source>
        <dbReference type="Proteomes" id="UP000266091"/>
    </source>
</evidence>
<evidence type="ECO:0000256" key="6">
    <source>
        <dbReference type="ARBA" id="ARBA00022692"/>
    </source>
</evidence>
<dbReference type="EMBL" id="BGZJ01000002">
    <property type="protein sequence ID" value="GBO94460.1"/>
    <property type="molecule type" value="Genomic_DNA"/>
</dbReference>
<feature type="binding site" description="axial binding residue" evidence="16">
    <location>
        <position position="65"/>
    </location>
    <ligand>
        <name>heme b</name>
        <dbReference type="ChEBI" id="CHEBI:60344"/>
        <label>1</label>
    </ligand>
    <ligandPart>
        <name>Fe</name>
        <dbReference type="ChEBI" id="CHEBI:18248"/>
    </ligandPart>
</feature>
<dbReference type="GO" id="GO:0009325">
    <property type="term" value="C:nitrate reductase complex"/>
    <property type="evidence" value="ECO:0007669"/>
    <property type="project" value="InterPro"/>
</dbReference>
<feature type="binding site" description="axial binding residue" evidence="16">
    <location>
        <position position="213"/>
    </location>
    <ligand>
        <name>heme b</name>
        <dbReference type="ChEBI" id="CHEBI:60344"/>
        <label>1</label>
    </ligand>
    <ligandPart>
        <name>Fe</name>
        <dbReference type="ChEBI" id="CHEBI:18248"/>
    </ligandPart>
</feature>
<evidence type="ECO:0000256" key="15">
    <source>
        <dbReference type="ARBA" id="ARBA00063882"/>
    </source>
</evidence>
<evidence type="ECO:0000256" key="12">
    <source>
        <dbReference type="ARBA" id="ARBA00023063"/>
    </source>
</evidence>
<dbReference type="GO" id="GO:0046872">
    <property type="term" value="F:metal ion binding"/>
    <property type="evidence" value="ECO:0007669"/>
    <property type="project" value="UniProtKB-KW"/>
</dbReference>
<feature type="domain" description="NarG-like" evidence="18">
    <location>
        <begin position="15"/>
        <end position="229"/>
    </location>
</feature>
<keyword evidence="20" id="KW-1185">Reference proteome</keyword>
<feature type="transmembrane region" description="Helical" evidence="17">
    <location>
        <begin position="57"/>
        <end position="77"/>
    </location>
</feature>
<keyword evidence="10" id="KW-0560">Oxidoreductase</keyword>
<keyword evidence="12" id="KW-0534">Nitrate assimilation</keyword>
<feature type="transmembrane region" description="Helical" evidence="17">
    <location>
        <begin position="137"/>
        <end position="155"/>
    </location>
</feature>
<gene>
    <name evidence="19" type="primary">narV</name>
    <name evidence="19" type="ORF">MESMUL_18140</name>
</gene>
<name>A0A388SG97_9BURK</name>
<keyword evidence="3" id="KW-0813">Transport</keyword>
<accession>A0A388SG97</accession>
<evidence type="ECO:0000256" key="10">
    <source>
        <dbReference type="ARBA" id="ARBA00023002"/>
    </source>
</evidence>
<dbReference type="InterPro" id="IPR036197">
    <property type="entry name" value="NarG-like_sf"/>
</dbReference>